<dbReference type="SUPFAM" id="SSF53335">
    <property type="entry name" value="S-adenosyl-L-methionine-dependent methyltransferases"/>
    <property type="match status" value="1"/>
</dbReference>
<organism evidence="1 2">
    <name type="scientific">Rhodospira trueperi</name>
    <dbReference type="NCBI Taxonomy" id="69960"/>
    <lineage>
        <taxon>Bacteria</taxon>
        <taxon>Pseudomonadati</taxon>
        <taxon>Pseudomonadota</taxon>
        <taxon>Alphaproteobacteria</taxon>
        <taxon>Rhodospirillales</taxon>
        <taxon>Rhodospirillaceae</taxon>
        <taxon>Rhodospira</taxon>
    </lineage>
</organism>
<gene>
    <name evidence="1" type="ORF">SAMN05421720_101556</name>
</gene>
<dbReference type="AlphaFoldDB" id="A0A1G6XNH4"/>
<dbReference type="STRING" id="69960.SAMN05421720_101556"/>
<protein>
    <recommendedName>
        <fullName evidence="3">Methyltransferase domain-containing protein</fullName>
    </recommendedName>
</protein>
<evidence type="ECO:0000313" key="1">
    <source>
        <dbReference type="EMBL" id="SDD79313.1"/>
    </source>
</evidence>
<dbReference type="OrthoDB" id="823440at2"/>
<accession>A0A1G6XNH4</accession>
<evidence type="ECO:0000313" key="2">
    <source>
        <dbReference type="Proteomes" id="UP000199412"/>
    </source>
</evidence>
<dbReference type="Proteomes" id="UP000199412">
    <property type="component" value="Unassembled WGS sequence"/>
</dbReference>
<dbReference type="RefSeq" id="WP_092781667.1">
    <property type="nucleotide sequence ID" value="NZ_FNAP01000001.1"/>
</dbReference>
<dbReference type="InterPro" id="IPR029063">
    <property type="entry name" value="SAM-dependent_MTases_sf"/>
</dbReference>
<dbReference type="Gene3D" id="3.40.50.150">
    <property type="entry name" value="Vaccinia Virus protein VP39"/>
    <property type="match status" value="1"/>
</dbReference>
<evidence type="ECO:0008006" key="3">
    <source>
        <dbReference type="Google" id="ProtNLM"/>
    </source>
</evidence>
<keyword evidence="2" id="KW-1185">Reference proteome</keyword>
<sequence>MGLTRYLRNRSASVLGPVIDELVFLDLFRDALRELELPFIYRPFGAGANASMLFLTLRCVQLHQPARVLDLGAGQTSLLLDALGAAHPMEVHTIEGDPGWHADISGRVRHAVHLCPVEMRRWGRNGFPAYRLPPTILQEPFDLVLVDGPGGARRFGRAGVLDVIPAALSPSGVVVFDDADRRGERETIAAAEARLVEAGRRMRRQTIRARGCQVLLAPEDTPWLGRV</sequence>
<dbReference type="EMBL" id="FNAP01000001">
    <property type="protein sequence ID" value="SDD79313.1"/>
    <property type="molecule type" value="Genomic_DNA"/>
</dbReference>
<name>A0A1G6XNH4_9PROT</name>
<proteinExistence type="predicted"/>
<reference evidence="1 2" key="1">
    <citation type="submission" date="2016-10" db="EMBL/GenBank/DDBJ databases">
        <authorList>
            <person name="de Groot N.N."/>
        </authorList>
    </citation>
    <scope>NUCLEOTIDE SEQUENCE [LARGE SCALE GENOMIC DNA]</scope>
    <source>
        <strain evidence="1 2">ATCC 700224</strain>
    </source>
</reference>